<proteinExistence type="predicted"/>
<evidence type="ECO:0000313" key="3">
    <source>
        <dbReference type="Proteomes" id="UP000554342"/>
    </source>
</evidence>
<feature type="transmembrane region" description="Helical" evidence="1">
    <location>
        <begin position="286"/>
        <end position="306"/>
    </location>
</feature>
<dbReference type="EMBL" id="JACIJI010000001">
    <property type="protein sequence ID" value="MBB5717714.1"/>
    <property type="molecule type" value="Genomic_DNA"/>
</dbReference>
<comment type="caution">
    <text evidence="2">The sequence shown here is derived from an EMBL/GenBank/DDBJ whole genome shotgun (WGS) entry which is preliminary data.</text>
</comment>
<feature type="transmembrane region" description="Helical" evidence="1">
    <location>
        <begin position="107"/>
        <end position="129"/>
    </location>
</feature>
<dbReference type="Proteomes" id="UP000554342">
    <property type="component" value="Unassembled WGS sequence"/>
</dbReference>
<keyword evidence="1" id="KW-0812">Transmembrane</keyword>
<keyword evidence="3" id="KW-1185">Reference proteome</keyword>
<gene>
    <name evidence="2" type="ORF">FHR23_000621</name>
</gene>
<name>A0A840YVZ7_9SPHN</name>
<feature type="transmembrane region" description="Helical" evidence="1">
    <location>
        <begin position="231"/>
        <end position="249"/>
    </location>
</feature>
<feature type="transmembrane region" description="Helical" evidence="1">
    <location>
        <begin position="369"/>
        <end position="390"/>
    </location>
</feature>
<feature type="transmembrane region" description="Helical" evidence="1">
    <location>
        <begin position="261"/>
        <end position="279"/>
    </location>
</feature>
<evidence type="ECO:0000313" key="2">
    <source>
        <dbReference type="EMBL" id="MBB5717714.1"/>
    </source>
</evidence>
<reference evidence="2 3" key="1">
    <citation type="submission" date="2020-08" db="EMBL/GenBank/DDBJ databases">
        <title>Genomic Encyclopedia of Type Strains, Phase IV (KMG-IV): sequencing the most valuable type-strain genomes for metagenomic binning, comparative biology and taxonomic classification.</title>
        <authorList>
            <person name="Goeker M."/>
        </authorList>
    </citation>
    <scope>NUCLEOTIDE SEQUENCE [LARGE SCALE GENOMIC DNA]</scope>
    <source>
        <strain evidence="2 3">DSM 27203</strain>
    </source>
</reference>
<keyword evidence="1" id="KW-0472">Membrane</keyword>
<organism evidence="2 3">
    <name type="scientific">Stakelama sediminis</name>
    <dbReference type="NCBI Taxonomy" id="463200"/>
    <lineage>
        <taxon>Bacteria</taxon>
        <taxon>Pseudomonadati</taxon>
        <taxon>Pseudomonadota</taxon>
        <taxon>Alphaproteobacteria</taxon>
        <taxon>Sphingomonadales</taxon>
        <taxon>Sphingomonadaceae</taxon>
        <taxon>Stakelama</taxon>
    </lineage>
</organism>
<evidence type="ECO:0000256" key="1">
    <source>
        <dbReference type="SAM" id="Phobius"/>
    </source>
</evidence>
<dbReference type="RefSeq" id="WP_184001443.1">
    <property type="nucleotide sequence ID" value="NZ_BAABIF010000004.1"/>
</dbReference>
<feature type="transmembrane region" description="Helical" evidence="1">
    <location>
        <begin position="423"/>
        <end position="447"/>
    </location>
</feature>
<feature type="transmembrane region" description="Helical" evidence="1">
    <location>
        <begin position="12"/>
        <end position="30"/>
    </location>
</feature>
<sequence length="593" mass="66840">MQVELRREVDRHWLRWSLFAWVLITAFYIWQRWPYIYWFALGDTDDNMRMMQVRAWLNGQSWYDLTQYRMDPPNGFNIHWSRIVDLPIAGLILFFRMFTTNFWAERLAAGIAPLIPLSVVIAALSFTVRQLISRYAWPIAIAFMLGCTVGLVMFMPERIDHHNWQLAMLMLTVAGLADNRQIRSGMIIGLSCAVSLNIGLEMLPYCAMAGAIVTLRWVWDRGDVMRLKVYALSLAGGCGIGFAAFASNANHAMRCDALTPVWLSVMLVAGALLYVLAWWNPTTRTVRLIASAVAGVAIGIAFAKVFPQCLGRPEQASPELMRIWLDNVREAKPIYKFPLRNILPIGAIPAIGLIGTYVATWIDWKRRRSLAWVPVTLFVTFAIAMLFWQVRAGPAAQLLALPGITALAWIVVPWFLTRSSAVVRVVGAAVAVIVISGSFTGMLLHWFPVDPPSKRVRTIDRANARCTSLPYLLQLNRYIPAGTTVFTHVDLGPRLIDTTDLNAIAGPYHRNGHAILDVHFAFMGSPDRFRRIARLHHATVLLVCPNMSETTNYRARAPGGFYDQLAHGKVPKFLTPIKLPKKSPFRAFRIKLR</sequence>
<evidence type="ECO:0008006" key="4">
    <source>
        <dbReference type="Google" id="ProtNLM"/>
    </source>
</evidence>
<protein>
    <recommendedName>
        <fullName evidence="4">AcrB/AcrD/AcrF family protein</fullName>
    </recommendedName>
</protein>
<feature type="transmembrane region" description="Helical" evidence="1">
    <location>
        <begin position="396"/>
        <end position="416"/>
    </location>
</feature>
<dbReference type="AlphaFoldDB" id="A0A840YVZ7"/>
<feature type="transmembrane region" description="Helical" evidence="1">
    <location>
        <begin position="342"/>
        <end position="362"/>
    </location>
</feature>
<keyword evidence="1" id="KW-1133">Transmembrane helix</keyword>
<feature type="transmembrane region" description="Helical" evidence="1">
    <location>
        <begin position="135"/>
        <end position="154"/>
    </location>
</feature>
<accession>A0A840YVZ7</accession>